<evidence type="ECO:0000313" key="7">
    <source>
        <dbReference type="EMBL" id="GAA5075023.1"/>
    </source>
</evidence>
<keyword evidence="3 6" id="KW-0812">Transmembrane</keyword>
<gene>
    <name evidence="7" type="ORF">GCM10023209_22680</name>
</gene>
<evidence type="ECO:0000256" key="2">
    <source>
        <dbReference type="ARBA" id="ARBA00022475"/>
    </source>
</evidence>
<feature type="transmembrane region" description="Helical" evidence="6">
    <location>
        <begin position="114"/>
        <end position="135"/>
    </location>
</feature>
<dbReference type="Proteomes" id="UP001499910">
    <property type="component" value="Unassembled WGS sequence"/>
</dbReference>
<feature type="transmembrane region" description="Helical" evidence="6">
    <location>
        <begin position="39"/>
        <end position="70"/>
    </location>
</feature>
<name>A0ABP9LBG5_9RHOB</name>
<evidence type="ECO:0000313" key="8">
    <source>
        <dbReference type="Proteomes" id="UP001499910"/>
    </source>
</evidence>
<dbReference type="PANTHER" id="PTHR30086">
    <property type="entry name" value="ARGININE EXPORTER PROTEIN ARGO"/>
    <property type="match status" value="1"/>
</dbReference>
<reference evidence="8" key="1">
    <citation type="journal article" date="2019" name="Int. J. Syst. Evol. Microbiol.">
        <title>The Global Catalogue of Microorganisms (GCM) 10K type strain sequencing project: providing services to taxonomists for standard genome sequencing and annotation.</title>
        <authorList>
            <consortium name="The Broad Institute Genomics Platform"/>
            <consortium name="The Broad Institute Genome Sequencing Center for Infectious Disease"/>
            <person name="Wu L."/>
            <person name="Ma J."/>
        </authorList>
    </citation>
    <scope>NUCLEOTIDE SEQUENCE [LARGE SCALE GENOMIC DNA]</scope>
    <source>
        <strain evidence="8">JCM 18015</strain>
    </source>
</reference>
<evidence type="ECO:0000256" key="3">
    <source>
        <dbReference type="ARBA" id="ARBA00022692"/>
    </source>
</evidence>
<keyword evidence="5 6" id="KW-0472">Membrane</keyword>
<sequence length="208" mass="22066">MTLSLSQLFLYASALFVLFLIPGPVWLATAARTLAHGWLAAIPLILGVALGDMLWSLLAVLGLSWIVAAYPWIMEALRWVAVGVFALMGWLLIRHADAPVSGDSRLNRPGALAGFLAGLVAILANPKAILFYAGMLPGFFDLTGVTRADIIVIAAISMGVPMVGNTGFALLVDIARRRFSSPERLARINRVAGALLILVAVVIALPSP</sequence>
<comment type="subcellular location">
    <subcellularLocation>
        <location evidence="1">Cell membrane</location>
        <topology evidence="1">Multi-pass membrane protein</topology>
    </subcellularLocation>
</comment>
<accession>A0ABP9LBG5</accession>
<feature type="transmembrane region" description="Helical" evidence="6">
    <location>
        <begin position="187"/>
        <end position="205"/>
    </location>
</feature>
<proteinExistence type="predicted"/>
<dbReference type="InterPro" id="IPR001123">
    <property type="entry name" value="LeuE-type"/>
</dbReference>
<organism evidence="7 8">
    <name type="scientific">[Roseibacterium] beibuensis</name>
    <dbReference type="NCBI Taxonomy" id="1193142"/>
    <lineage>
        <taxon>Bacteria</taxon>
        <taxon>Pseudomonadati</taxon>
        <taxon>Pseudomonadota</taxon>
        <taxon>Alphaproteobacteria</taxon>
        <taxon>Rhodobacterales</taxon>
        <taxon>Roseobacteraceae</taxon>
        <taxon>Roseicyclus</taxon>
    </lineage>
</organism>
<keyword evidence="8" id="KW-1185">Reference proteome</keyword>
<feature type="transmembrane region" description="Helical" evidence="6">
    <location>
        <begin position="76"/>
        <end position="93"/>
    </location>
</feature>
<evidence type="ECO:0000256" key="5">
    <source>
        <dbReference type="ARBA" id="ARBA00023136"/>
    </source>
</evidence>
<dbReference type="PANTHER" id="PTHR30086:SF20">
    <property type="entry name" value="ARGININE EXPORTER PROTEIN ARGO-RELATED"/>
    <property type="match status" value="1"/>
</dbReference>
<dbReference type="Pfam" id="PF01810">
    <property type="entry name" value="LysE"/>
    <property type="match status" value="1"/>
</dbReference>
<evidence type="ECO:0000256" key="6">
    <source>
        <dbReference type="SAM" id="Phobius"/>
    </source>
</evidence>
<evidence type="ECO:0000256" key="1">
    <source>
        <dbReference type="ARBA" id="ARBA00004651"/>
    </source>
</evidence>
<keyword evidence="4 6" id="KW-1133">Transmembrane helix</keyword>
<dbReference type="RefSeq" id="WP_259553865.1">
    <property type="nucleotide sequence ID" value="NZ_BAABHW010000002.1"/>
</dbReference>
<comment type="caution">
    <text evidence="7">The sequence shown here is derived from an EMBL/GenBank/DDBJ whole genome shotgun (WGS) entry which is preliminary data.</text>
</comment>
<feature type="transmembrane region" description="Helical" evidence="6">
    <location>
        <begin position="150"/>
        <end position="175"/>
    </location>
</feature>
<keyword evidence="2" id="KW-1003">Cell membrane</keyword>
<feature type="transmembrane region" description="Helical" evidence="6">
    <location>
        <begin position="6"/>
        <end position="27"/>
    </location>
</feature>
<dbReference type="EMBL" id="BAABHW010000002">
    <property type="protein sequence ID" value="GAA5075023.1"/>
    <property type="molecule type" value="Genomic_DNA"/>
</dbReference>
<protein>
    <submittedName>
        <fullName evidence="7">LysE family translocator</fullName>
    </submittedName>
</protein>
<evidence type="ECO:0000256" key="4">
    <source>
        <dbReference type="ARBA" id="ARBA00022989"/>
    </source>
</evidence>